<sequence length="157" mass="17902">MSVKEHFKWIRYLSLEEVRGALEDRGLSEKGILPTLRTRLLRYEAAQLAGKERIPTPEMSDASDEEESEELEGAIDEEPKPGPSKPMIRVHPPTPPVVFPEALGVLEPRPETRGVTELLTETHRVPELLTETHRVPDQRTPRARTPYAMDAYNIMRK</sequence>
<evidence type="ECO:0000313" key="2">
    <source>
        <dbReference type="EMBL" id="CAL1672648.1"/>
    </source>
</evidence>
<evidence type="ECO:0000256" key="1">
    <source>
        <dbReference type="SAM" id="MobiDB-lite"/>
    </source>
</evidence>
<dbReference type="Proteomes" id="UP001497644">
    <property type="component" value="Unassembled WGS sequence"/>
</dbReference>
<gene>
    <name evidence="2" type="ORF">LPLAT_LOCUS9554</name>
</gene>
<feature type="region of interest" description="Disordered" evidence="1">
    <location>
        <begin position="51"/>
        <end position="95"/>
    </location>
</feature>
<accession>A0AAV2MZD5</accession>
<comment type="caution">
    <text evidence="2">The sequence shown here is derived from an EMBL/GenBank/DDBJ whole genome shotgun (WGS) entry which is preliminary data.</text>
</comment>
<keyword evidence="3" id="KW-1185">Reference proteome</keyword>
<evidence type="ECO:0000313" key="3">
    <source>
        <dbReference type="Proteomes" id="UP001497644"/>
    </source>
</evidence>
<protein>
    <recommendedName>
        <fullName evidence="4">SAP domain-containing protein</fullName>
    </recommendedName>
</protein>
<dbReference type="EMBL" id="CAXIPU020000776">
    <property type="protein sequence ID" value="CAL1672648.1"/>
    <property type="molecule type" value="Genomic_DNA"/>
</dbReference>
<proteinExistence type="predicted"/>
<feature type="compositionally biased region" description="Acidic residues" evidence="1">
    <location>
        <begin position="61"/>
        <end position="76"/>
    </location>
</feature>
<name>A0AAV2MZD5_9HYME</name>
<organism evidence="2 3">
    <name type="scientific">Lasius platythorax</name>
    <dbReference type="NCBI Taxonomy" id="488582"/>
    <lineage>
        <taxon>Eukaryota</taxon>
        <taxon>Metazoa</taxon>
        <taxon>Ecdysozoa</taxon>
        <taxon>Arthropoda</taxon>
        <taxon>Hexapoda</taxon>
        <taxon>Insecta</taxon>
        <taxon>Pterygota</taxon>
        <taxon>Neoptera</taxon>
        <taxon>Endopterygota</taxon>
        <taxon>Hymenoptera</taxon>
        <taxon>Apocrita</taxon>
        <taxon>Aculeata</taxon>
        <taxon>Formicoidea</taxon>
        <taxon>Formicidae</taxon>
        <taxon>Formicinae</taxon>
        <taxon>Lasius</taxon>
        <taxon>Lasius</taxon>
    </lineage>
</organism>
<evidence type="ECO:0008006" key="4">
    <source>
        <dbReference type="Google" id="ProtNLM"/>
    </source>
</evidence>
<dbReference type="AlphaFoldDB" id="A0AAV2MZD5"/>
<reference evidence="2" key="1">
    <citation type="submission" date="2024-04" db="EMBL/GenBank/DDBJ databases">
        <authorList>
            <consortium name="Molecular Ecology Group"/>
        </authorList>
    </citation>
    <scope>NUCLEOTIDE SEQUENCE</scope>
</reference>